<dbReference type="InterPro" id="IPR027948">
    <property type="entry name" value="DUF4436"/>
</dbReference>
<dbReference type="Pfam" id="PF14494">
    <property type="entry name" value="DUF4436"/>
    <property type="match status" value="1"/>
</dbReference>
<evidence type="ECO:0000313" key="3">
    <source>
        <dbReference type="Proteomes" id="UP001601288"/>
    </source>
</evidence>
<organism evidence="2 3">
    <name type="scientific">Streptomyces massasporeus</name>
    <dbReference type="NCBI Taxonomy" id="67324"/>
    <lineage>
        <taxon>Bacteria</taxon>
        <taxon>Bacillati</taxon>
        <taxon>Actinomycetota</taxon>
        <taxon>Actinomycetes</taxon>
        <taxon>Kitasatosporales</taxon>
        <taxon>Streptomycetaceae</taxon>
        <taxon>Streptomyces</taxon>
    </lineage>
</organism>
<name>A0ABW6LH88_9ACTN</name>
<proteinExistence type="predicted"/>
<feature type="transmembrane region" description="Helical" evidence="1">
    <location>
        <begin position="195"/>
        <end position="220"/>
    </location>
</feature>
<feature type="transmembrane region" description="Helical" evidence="1">
    <location>
        <begin position="17"/>
        <end position="38"/>
    </location>
</feature>
<keyword evidence="1" id="KW-0472">Membrane</keyword>
<dbReference type="Proteomes" id="UP001601288">
    <property type="component" value="Unassembled WGS sequence"/>
</dbReference>
<accession>A0ABW6LH88</accession>
<feature type="transmembrane region" description="Helical" evidence="1">
    <location>
        <begin position="227"/>
        <end position="249"/>
    </location>
</feature>
<reference evidence="2 3" key="1">
    <citation type="submission" date="2024-10" db="EMBL/GenBank/DDBJ databases">
        <title>The Natural Products Discovery Center: Release of the First 8490 Sequenced Strains for Exploring Actinobacteria Biosynthetic Diversity.</title>
        <authorList>
            <person name="Kalkreuter E."/>
            <person name="Kautsar S.A."/>
            <person name="Yang D."/>
            <person name="Bader C.D."/>
            <person name="Teijaro C.N."/>
            <person name="Fluegel L."/>
            <person name="Davis C.M."/>
            <person name="Simpson J.R."/>
            <person name="Lauterbach L."/>
            <person name="Steele A.D."/>
            <person name="Gui C."/>
            <person name="Meng S."/>
            <person name="Li G."/>
            <person name="Viehrig K."/>
            <person name="Ye F."/>
            <person name="Su P."/>
            <person name="Kiefer A.F."/>
            <person name="Nichols A."/>
            <person name="Cepeda A.J."/>
            <person name="Yan W."/>
            <person name="Fan B."/>
            <person name="Jiang Y."/>
            <person name="Adhikari A."/>
            <person name="Zheng C.-J."/>
            <person name="Schuster L."/>
            <person name="Cowan T.M."/>
            <person name="Smanski M.J."/>
            <person name="Chevrette M.G."/>
            <person name="De Carvalho L.P.S."/>
            <person name="Shen B."/>
        </authorList>
    </citation>
    <scope>NUCLEOTIDE SEQUENCE [LARGE SCALE GENOMIC DNA]</scope>
    <source>
        <strain evidence="2 3">NPDC007066</strain>
    </source>
</reference>
<gene>
    <name evidence="2" type="ORF">ACFYM3_21775</name>
</gene>
<keyword evidence="3" id="KW-1185">Reference proteome</keyword>
<sequence length="295" mass="31289">MAPPTPSPRARRSGPSLLLVLIPLAVLILVAVSVGSWLQYTERQAKDTVHTVGSRAVDRVDVEATVQSVDAAAGELVLRVRVSPRGALGEETGTAPVAGLSLQTSVATLSDLTFEAHERLAPKDVRVAITGGSISDYPFDTYDTDIEFWAVLGGEPVPVRILFSNADTLFSVSVTPPPSGQEAAVALKLSRSGSLLTFAVFMMVAMWALASSVLLGAWYLTTRRQGLVWPALAWMAATLFALAAFRNTAPGTPPIGCVMDWFAFFWAEAVIALCLIVVVTLGIRTALRAADAQPA</sequence>
<comment type="caution">
    <text evidence="2">The sequence shown here is derived from an EMBL/GenBank/DDBJ whole genome shotgun (WGS) entry which is preliminary data.</text>
</comment>
<dbReference type="RefSeq" id="WP_358290425.1">
    <property type="nucleotide sequence ID" value="NZ_JBEYGJ010000043.1"/>
</dbReference>
<feature type="transmembrane region" description="Helical" evidence="1">
    <location>
        <begin position="261"/>
        <end position="283"/>
    </location>
</feature>
<keyword evidence="1" id="KW-0812">Transmembrane</keyword>
<protein>
    <submittedName>
        <fullName evidence="2">DUF4436 family protein</fullName>
    </submittedName>
</protein>
<dbReference type="EMBL" id="JBIAFP010000012">
    <property type="protein sequence ID" value="MFE9227216.1"/>
    <property type="molecule type" value="Genomic_DNA"/>
</dbReference>
<evidence type="ECO:0000256" key="1">
    <source>
        <dbReference type="SAM" id="Phobius"/>
    </source>
</evidence>
<evidence type="ECO:0000313" key="2">
    <source>
        <dbReference type="EMBL" id="MFE9227216.1"/>
    </source>
</evidence>
<keyword evidence="1" id="KW-1133">Transmembrane helix</keyword>